<sequence length="225" mass="25502">MKKVVLILMAIAALSLVFIGCPSAPKAKEEPQASPKPEVKPVAKKPDIIDHKDYKWGKDVPDWVTMDVTELEKLPEYEGMYLFKFESPKAQDLEGARLYVENMQAATEIARIVSTRVQQKFAGAAAGDLDKLEVYMEAVTKVLAEATVTGYRKLADYWVQMRYYKEDGSVDEDAYTFLALYGVEKETLDEMVRKALEDADNKNKPKSEEEKTARQRVKEAFNEGF</sequence>
<organism evidence="3 4">
    <name type="scientific">Rarispira pelagica</name>
    <dbReference type="NCBI Taxonomy" id="3141764"/>
    <lineage>
        <taxon>Bacteria</taxon>
        <taxon>Pseudomonadati</taxon>
        <taxon>Spirochaetota</taxon>
        <taxon>Spirochaetia</taxon>
        <taxon>Winmispirales</taxon>
        <taxon>Winmispiraceae</taxon>
        <taxon>Rarispira</taxon>
    </lineage>
</organism>
<dbReference type="PROSITE" id="PS51257">
    <property type="entry name" value="PROKAR_LIPOPROTEIN"/>
    <property type="match status" value="1"/>
</dbReference>
<dbReference type="Proteomes" id="UP001466331">
    <property type="component" value="Unassembled WGS sequence"/>
</dbReference>
<evidence type="ECO:0000256" key="2">
    <source>
        <dbReference type="SAM" id="SignalP"/>
    </source>
</evidence>
<proteinExistence type="predicted"/>
<feature type="chain" id="PRO_5046356325" description="Lipoprotein" evidence="2">
    <location>
        <begin position="28"/>
        <end position="225"/>
    </location>
</feature>
<feature type="signal peptide" evidence="2">
    <location>
        <begin position="1"/>
        <end position="27"/>
    </location>
</feature>
<evidence type="ECO:0008006" key="5">
    <source>
        <dbReference type="Google" id="ProtNLM"/>
    </source>
</evidence>
<accession>A0ABU9UA19</accession>
<evidence type="ECO:0000313" key="4">
    <source>
        <dbReference type="Proteomes" id="UP001466331"/>
    </source>
</evidence>
<evidence type="ECO:0000313" key="3">
    <source>
        <dbReference type="EMBL" id="MEM5947513.1"/>
    </source>
</evidence>
<evidence type="ECO:0000256" key="1">
    <source>
        <dbReference type="SAM" id="MobiDB-lite"/>
    </source>
</evidence>
<keyword evidence="4" id="KW-1185">Reference proteome</keyword>
<dbReference type="EMBL" id="JBCHKQ010000001">
    <property type="protein sequence ID" value="MEM5947513.1"/>
    <property type="molecule type" value="Genomic_DNA"/>
</dbReference>
<reference evidence="3 4" key="1">
    <citation type="submission" date="2024-03" db="EMBL/GenBank/DDBJ databases">
        <title>Ignisphaera cupida sp. nov., a hyperthermophilic hydrolytic archaeon from a hot spring of Kamchatka, and proposal of Ignisphaeraceae fam. nov.</title>
        <authorList>
            <person name="Podosokorskaya O.A."/>
            <person name="Elcheninov A.G."/>
            <person name="Maltseva A.I."/>
            <person name="Zayulina K.S."/>
            <person name="Novikov A."/>
            <person name="Merkel A.Y."/>
        </authorList>
    </citation>
    <scope>NUCLEOTIDE SEQUENCE [LARGE SCALE GENOMIC DNA]</scope>
    <source>
        <strain evidence="3 4">38H-sp</strain>
    </source>
</reference>
<feature type="region of interest" description="Disordered" evidence="1">
    <location>
        <begin position="196"/>
        <end position="225"/>
    </location>
</feature>
<dbReference type="RefSeq" id="WP_420068961.1">
    <property type="nucleotide sequence ID" value="NZ_JBCHKQ010000001.1"/>
</dbReference>
<keyword evidence="2" id="KW-0732">Signal</keyword>
<name>A0ABU9UA19_9SPIR</name>
<comment type="caution">
    <text evidence="3">The sequence shown here is derived from an EMBL/GenBank/DDBJ whole genome shotgun (WGS) entry which is preliminary data.</text>
</comment>
<protein>
    <recommendedName>
        <fullName evidence="5">Lipoprotein</fullName>
    </recommendedName>
</protein>
<gene>
    <name evidence="3" type="ORF">WKV44_03045</name>
</gene>